<keyword evidence="1" id="KW-0732">Signal</keyword>
<evidence type="ECO:0000313" key="2">
    <source>
        <dbReference type="EMBL" id="MBC9252814.1"/>
    </source>
</evidence>
<feature type="signal peptide" evidence="1">
    <location>
        <begin position="1"/>
        <end position="25"/>
    </location>
</feature>
<keyword evidence="3" id="KW-1185">Reference proteome</keyword>
<dbReference type="RefSeq" id="WP_187808262.1">
    <property type="nucleotide sequence ID" value="NZ_LZEU01000001.1"/>
</dbReference>
<organism evidence="2 3">
    <name type="scientific">Aquipseudomonas alcaligenes</name>
    <name type="common">Pseudomonas alcaligenes</name>
    <dbReference type="NCBI Taxonomy" id="43263"/>
    <lineage>
        <taxon>Bacteria</taxon>
        <taxon>Pseudomonadati</taxon>
        <taxon>Pseudomonadota</taxon>
        <taxon>Gammaproteobacteria</taxon>
        <taxon>Pseudomonadales</taxon>
        <taxon>Pseudomonadaceae</taxon>
        <taxon>Aquipseudomonas</taxon>
    </lineage>
</organism>
<evidence type="ECO:0000256" key="1">
    <source>
        <dbReference type="SAM" id="SignalP"/>
    </source>
</evidence>
<accession>A0ABR7S6X9</accession>
<reference evidence="2 3" key="1">
    <citation type="submission" date="2016-06" db="EMBL/GenBank/DDBJ databases">
        <authorList>
            <person name="Ramos C."/>
            <person name="Pintado A."/>
            <person name="Crespo-Gomez J.I."/>
        </authorList>
    </citation>
    <scope>NUCLEOTIDE SEQUENCE [LARGE SCALE GENOMIC DNA]</scope>
    <source>
        <strain evidence="2 3">AVO110</strain>
    </source>
</reference>
<sequence>MQHMVGVGIAIALAALSGCAGVKSAAQQAVVVDFFGGTTELSGPASAGLGMNETLVGIADASRELRYQPLAVRHCNAEMTACATGILDLFSRITILDVGPSSAKIQVALTYQISKEVRREAFGHSLGQAVAPGVDVLTGDGEINRVAEIPYGVVRGVEMPYGAVLTLCVSPPGTSNMAFRPCSRNLQVRDPSEVPAF</sequence>
<gene>
    <name evidence="2" type="ORF">A9179_21325</name>
</gene>
<evidence type="ECO:0008006" key="4">
    <source>
        <dbReference type="Google" id="ProtNLM"/>
    </source>
</evidence>
<evidence type="ECO:0000313" key="3">
    <source>
        <dbReference type="Proteomes" id="UP000744555"/>
    </source>
</evidence>
<proteinExistence type="predicted"/>
<dbReference type="Proteomes" id="UP000744555">
    <property type="component" value="Unassembled WGS sequence"/>
</dbReference>
<protein>
    <recommendedName>
        <fullName evidence="4">Lipoprotein</fullName>
    </recommendedName>
</protein>
<name>A0ABR7S6X9_AQUAC</name>
<comment type="caution">
    <text evidence="2">The sequence shown here is derived from an EMBL/GenBank/DDBJ whole genome shotgun (WGS) entry which is preliminary data.</text>
</comment>
<feature type="chain" id="PRO_5045126795" description="Lipoprotein" evidence="1">
    <location>
        <begin position="26"/>
        <end position="197"/>
    </location>
</feature>
<dbReference type="EMBL" id="LZEU01000001">
    <property type="protein sequence ID" value="MBC9252814.1"/>
    <property type="molecule type" value="Genomic_DNA"/>
</dbReference>